<proteinExistence type="predicted"/>
<evidence type="ECO:0000313" key="2">
    <source>
        <dbReference type="Proteomes" id="UP000199568"/>
    </source>
</evidence>
<evidence type="ECO:0000313" key="1">
    <source>
        <dbReference type="EMBL" id="SET82646.1"/>
    </source>
</evidence>
<dbReference type="STRING" id="426128.SAMN05660297_03626"/>
<name>A0A1I0HFL3_9FIRM</name>
<feature type="non-terminal residue" evidence="1">
    <location>
        <position position="1"/>
    </location>
</feature>
<reference evidence="1 2" key="1">
    <citation type="submission" date="2016-10" db="EMBL/GenBank/DDBJ databases">
        <authorList>
            <person name="de Groot N.N."/>
        </authorList>
    </citation>
    <scope>NUCLEOTIDE SEQUENCE [LARGE SCALE GENOMIC DNA]</scope>
    <source>
        <strain evidence="1 2">DSM 18979</strain>
    </source>
</reference>
<organism evidence="1 2">
    <name type="scientific">Natronincola peptidivorans</name>
    <dbReference type="NCBI Taxonomy" id="426128"/>
    <lineage>
        <taxon>Bacteria</taxon>
        <taxon>Bacillati</taxon>
        <taxon>Bacillota</taxon>
        <taxon>Clostridia</taxon>
        <taxon>Peptostreptococcales</taxon>
        <taxon>Natronincolaceae</taxon>
        <taxon>Natronincola</taxon>
    </lineage>
</organism>
<keyword evidence="2" id="KW-1185">Reference proteome</keyword>
<gene>
    <name evidence="1" type="ORF">SAMN05660297_03626</name>
</gene>
<protein>
    <submittedName>
        <fullName evidence="1">Uncharacterized protein</fullName>
    </submittedName>
</protein>
<dbReference type="AlphaFoldDB" id="A0A1I0HFL3"/>
<accession>A0A1I0HFL3</accession>
<dbReference type="EMBL" id="FOHU01000044">
    <property type="protein sequence ID" value="SET82646.1"/>
    <property type="molecule type" value="Genomic_DNA"/>
</dbReference>
<sequence length="782" mass="86231">VNIVTQGETNIEEVVVKEGVSGTLVSLGNDTTITKLVADARIEVEGEGTIKEASGKEVRNTIFEKAPERIILPTSGRERSSSRAVTAIKISPAQVTASYDFNQTFTLTIENHTVTQAVYTEDITLGGVFTGLNLGDVDRINHSTVTAAVYGRLTSGGIGTITLDKKALVNSVNSLKANVIVNELEMKVSPAQVIPDNNFGQIFTLTLEKDTVTEAVCREHISLGGVFKGLSLGDVDRINHSTVTAAVYGSLTSTGIGTISLDKDALVNSTKSLEVDVMVYKGIVTEAILLFDQMIGSLITPVIITPEGVTAGATVAYQWQYQIGGEGDWIDINGATLGLYIIEDPVAIGDKLRVVVTGIGYYTGTVESNSVTIVEEESHSCPFVYSYNGDKFHFEHEAIPFAVNRALETTSYGTLRHLRAVDDKYYVRIVEELEEKSFVNDFQLIAVDYPADEGIQEVMADIYGNPHTIKNRIAPIEFIDSSGTSRLEEVTKEGELVGSKGNIVDTGKYVETYDVTFNKPQDIGNEAKLMIATQKTGLINQLGSFIIDKIDGTNNMWWIESVLETPSYKDKLLDFVSLVNLRVELWDGDEWVKQGEIKAGMHLLEEFLVLLDLSAIKDPASEIKVRLSSGFGFYEIHQIAIDYSENHITSIIELEPETAVFNGEEDVKSIIGEFDNDNRLRMVNGDIIEFVYNAPELDENHQRGFIVGLKGYYYIDPYTIENPLAKEWEGKDALEIIQEALDVTPDAVHAMPGLNWLMDLMESTYEAPLEEKIKTFFIENIL</sequence>
<dbReference type="Proteomes" id="UP000199568">
    <property type="component" value="Unassembled WGS sequence"/>
</dbReference>
<dbReference type="RefSeq" id="WP_170834890.1">
    <property type="nucleotide sequence ID" value="NZ_FOHU01000044.1"/>
</dbReference>